<protein>
    <submittedName>
        <fullName evidence="1">Uncharacterized protein</fullName>
    </submittedName>
</protein>
<proteinExistence type="predicted"/>
<reference evidence="1 2" key="1">
    <citation type="submission" date="2015-07" db="EMBL/GenBank/DDBJ databases">
        <authorList>
            <consortium name="Pathogen Informatics"/>
        </authorList>
    </citation>
    <scope>NUCLEOTIDE SEQUENCE [LARGE SCALE GENOMIC DNA]</scope>
    <source>
        <strain evidence="1 2">A316</strain>
    </source>
</reference>
<organism evidence="1 2">
    <name type="scientific">Vibrio cholerae</name>
    <dbReference type="NCBI Taxonomy" id="666"/>
    <lineage>
        <taxon>Bacteria</taxon>
        <taxon>Pseudomonadati</taxon>
        <taxon>Pseudomonadota</taxon>
        <taxon>Gammaproteobacteria</taxon>
        <taxon>Vibrionales</taxon>
        <taxon>Vibrionaceae</taxon>
        <taxon>Vibrio</taxon>
    </lineage>
</organism>
<dbReference type="Proteomes" id="UP000041770">
    <property type="component" value="Unassembled WGS sequence"/>
</dbReference>
<accession>A0A656ARH2</accession>
<dbReference type="EMBL" id="CWQY01000045">
    <property type="protein sequence ID" value="CSD29191.1"/>
    <property type="molecule type" value="Genomic_DNA"/>
</dbReference>
<sequence length="73" mass="8431">MLVKTAELRVFTVSRHLIVHFFKESINLGLQCFRIRNSRLLNVFDVVSGSHGWATEMYLLCGLFTASQQEKRS</sequence>
<gene>
    <name evidence="1" type="ORF">ERS013200_03806</name>
</gene>
<evidence type="ECO:0000313" key="1">
    <source>
        <dbReference type="EMBL" id="CSD29191.1"/>
    </source>
</evidence>
<evidence type="ECO:0000313" key="2">
    <source>
        <dbReference type="Proteomes" id="UP000041770"/>
    </source>
</evidence>
<name>A0A656ARH2_VIBCL</name>
<dbReference type="AlphaFoldDB" id="A0A656ARH2"/>